<dbReference type="Gene3D" id="3.40.830.10">
    <property type="entry name" value="LigB-like"/>
    <property type="match status" value="1"/>
</dbReference>
<dbReference type="PANTHER" id="PTHR11060">
    <property type="entry name" value="PROTEIN MEMO1"/>
    <property type="match status" value="1"/>
</dbReference>
<evidence type="ECO:0000313" key="3">
    <source>
        <dbReference type="Proteomes" id="UP000886748"/>
    </source>
</evidence>
<proteinExistence type="inferred from homology"/>
<dbReference type="PANTHER" id="PTHR11060:SF0">
    <property type="entry name" value="PROTEIN MEMO1"/>
    <property type="match status" value="1"/>
</dbReference>
<protein>
    <submittedName>
        <fullName evidence="2">AmmeMemoRadiSam system protein B</fullName>
    </submittedName>
</protein>
<reference evidence="2" key="1">
    <citation type="submission" date="2020-10" db="EMBL/GenBank/DDBJ databases">
        <authorList>
            <person name="Gilroy R."/>
        </authorList>
    </citation>
    <scope>NUCLEOTIDE SEQUENCE</scope>
    <source>
        <strain evidence="2">CHK154-7741</strain>
    </source>
</reference>
<comment type="caution">
    <text evidence="2">The sequence shown here is derived from an EMBL/GenBank/DDBJ whole genome shotgun (WGS) entry which is preliminary data.</text>
</comment>
<dbReference type="AlphaFoldDB" id="A0A9D1SRC9"/>
<reference evidence="2" key="2">
    <citation type="journal article" date="2021" name="PeerJ">
        <title>Extensive microbial diversity within the chicken gut microbiome revealed by metagenomics and culture.</title>
        <authorList>
            <person name="Gilroy R."/>
            <person name="Ravi A."/>
            <person name="Getino M."/>
            <person name="Pursley I."/>
            <person name="Horton D.L."/>
            <person name="Alikhan N.F."/>
            <person name="Baker D."/>
            <person name="Gharbi K."/>
            <person name="Hall N."/>
            <person name="Watson M."/>
            <person name="Adriaenssens E.M."/>
            <person name="Foster-Nyarko E."/>
            <person name="Jarju S."/>
            <person name="Secka A."/>
            <person name="Antonio M."/>
            <person name="Oren A."/>
            <person name="Chaudhuri R.R."/>
            <person name="La Ragione R."/>
            <person name="Hildebrand F."/>
            <person name="Pallen M.J."/>
        </authorList>
    </citation>
    <scope>NUCLEOTIDE SEQUENCE</scope>
    <source>
        <strain evidence="2">CHK154-7741</strain>
    </source>
</reference>
<dbReference type="InterPro" id="IPR002737">
    <property type="entry name" value="MEMO1_fam"/>
</dbReference>
<dbReference type="CDD" id="cd07361">
    <property type="entry name" value="MEMO_like"/>
    <property type="match status" value="1"/>
</dbReference>
<evidence type="ECO:0000256" key="1">
    <source>
        <dbReference type="ARBA" id="ARBA00006315"/>
    </source>
</evidence>
<dbReference type="NCBIfam" id="TIGR04336">
    <property type="entry name" value="AmmeMemoSam_B"/>
    <property type="match status" value="1"/>
</dbReference>
<comment type="similarity">
    <text evidence="1">Belongs to the MEMO1 family.</text>
</comment>
<accession>A0A9D1SRC9</accession>
<organism evidence="2 3">
    <name type="scientific">Candidatus Limenecus avicola</name>
    <dbReference type="NCBI Taxonomy" id="2840847"/>
    <lineage>
        <taxon>Bacteria</taxon>
        <taxon>Bacillati</taxon>
        <taxon>Bacillota</taxon>
        <taxon>Clostridia</taxon>
        <taxon>Eubacteriales</taxon>
        <taxon>Clostridiaceae</taxon>
        <taxon>Clostridiaceae incertae sedis</taxon>
        <taxon>Candidatus Limenecus</taxon>
    </lineage>
</organism>
<gene>
    <name evidence="2" type="primary">amrB</name>
    <name evidence="2" type="ORF">IAD26_02150</name>
</gene>
<dbReference type="Pfam" id="PF01875">
    <property type="entry name" value="Memo"/>
    <property type="match status" value="1"/>
</dbReference>
<sequence length="261" mass="29580">MLTIKNPDFDGKFYPKDTVELENQLEKMLHNTHFETAVKARGLIVPHSGYFYCGQLAADTFKYLDRHLKNIFILAPAHYMEIKGIVICNTLKFSTPLGQISVNSLLNNSLLNFPEVFIDNAAFEKEYGIEVLLPFIQKLLPEARIIPIVYNVRKHCVLQKIIENYFDEKTNAFIVSSDLSHYYPREIAEKLDEYTARLIESGDIKNLLPSQACGSKAIMALTEFAVSRGYSLKRVKLANSAAKNHDDASVVGYGGWYLFDG</sequence>
<dbReference type="Proteomes" id="UP000886748">
    <property type="component" value="Unassembled WGS sequence"/>
</dbReference>
<dbReference type="EMBL" id="DVOD01000016">
    <property type="protein sequence ID" value="HIU91917.1"/>
    <property type="molecule type" value="Genomic_DNA"/>
</dbReference>
<name>A0A9D1SRC9_9CLOT</name>
<evidence type="ECO:0000313" key="2">
    <source>
        <dbReference type="EMBL" id="HIU91917.1"/>
    </source>
</evidence>